<evidence type="ECO:0000313" key="11">
    <source>
        <dbReference type="Proteomes" id="UP000198341"/>
    </source>
</evidence>
<keyword evidence="4 8" id="KW-0812">Transmembrane</keyword>
<accession>K8EB62</accession>
<keyword evidence="5" id="KW-0677">Repeat</keyword>
<dbReference type="RefSeq" id="XP_007514922.1">
    <property type="nucleotide sequence ID" value="XM_007514860.1"/>
</dbReference>
<keyword evidence="11" id="KW-1185">Reference proteome</keyword>
<feature type="repeat" description="Solcar" evidence="8">
    <location>
        <begin position="146"/>
        <end position="254"/>
    </location>
</feature>
<evidence type="ECO:0000256" key="5">
    <source>
        <dbReference type="ARBA" id="ARBA00022737"/>
    </source>
</evidence>
<name>K8EB62_9CHLO</name>
<evidence type="ECO:0000256" key="3">
    <source>
        <dbReference type="ARBA" id="ARBA00022448"/>
    </source>
</evidence>
<dbReference type="KEGG" id="bpg:Bathy02g01230"/>
<feature type="repeat" description="Solcar" evidence="8">
    <location>
        <begin position="21"/>
        <end position="114"/>
    </location>
</feature>
<reference evidence="10 11" key="1">
    <citation type="submission" date="2011-10" db="EMBL/GenBank/DDBJ databases">
        <authorList>
            <person name="Genoscope - CEA"/>
        </authorList>
    </citation>
    <scope>NUCLEOTIDE SEQUENCE [LARGE SCALE GENOMIC DNA]</scope>
    <source>
        <strain evidence="10 11">RCC 1105</strain>
    </source>
</reference>
<evidence type="ECO:0000256" key="4">
    <source>
        <dbReference type="ARBA" id="ARBA00022692"/>
    </source>
</evidence>
<keyword evidence="7 8" id="KW-0472">Membrane</keyword>
<dbReference type="OrthoDB" id="756301at2759"/>
<comment type="similarity">
    <text evidence="2 9">Belongs to the mitochondrial carrier (TC 2.A.29) family.</text>
</comment>
<dbReference type="GeneID" id="19017237"/>
<evidence type="ECO:0000256" key="2">
    <source>
        <dbReference type="ARBA" id="ARBA00006375"/>
    </source>
</evidence>
<gene>
    <name evidence="10" type="ORF">Bathy02g01230</name>
</gene>
<keyword evidence="6" id="KW-1133">Transmembrane helix</keyword>
<dbReference type="PROSITE" id="PS50920">
    <property type="entry name" value="SOLCAR"/>
    <property type="match status" value="3"/>
</dbReference>
<keyword evidence="3 9" id="KW-0813">Transport</keyword>
<feature type="repeat" description="Solcar" evidence="8">
    <location>
        <begin position="282"/>
        <end position="368"/>
    </location>
</feature>
<dbReference type="PANTHER" id="PTHR45618">
    <property type="entry name" value="MITOCHONDRIAL DICARBOXYLATE CARRIER-RELATED"/>
    <property type="match status" value="1"/>
</dbReference>
<evidence type="ECO:0000313" key="10">
    <source>
        <dbReference type="EMBL" id="CCO15162.1"/>
    </source>
</evidence>
<evidence type="ECO:0000256" key="9">
    <source>
        <dbReference type="RuleBase" id="RU000488"/>
    </source>
</evidence>
<dbReference type="AlphaFoldDB" id="K8EB62"/>
<organism evidence="10 11">
    <name type="scientific">Bathycoccus prasinos</name>
    <dbReference type="NCBI Taxonomy" id="41875"/>
    <lineage>
        <taxon>Eukaryota</taxon>
        <taxon>Viridiplantae</taxon>
        <taxon>Chlorophyta</taxon>
        <taxon>Mamiellophyceae</taxon>
        <taxon>Mamiellales</taxon>
        <taxon>Bathycoccaceae</taxon>
        <taxon>Bathycoccus</taxon>
    </lineage>
</organism>
<sequence length="374" mass="40336">MSRTTTDQTPGSPKTATTTTERLAKEWLSAGVGCALSDTVFNPLEVLKVRRQIQASSNTSSTTTTTFGLAQTAIKEADGSAVRGLWQPGLLATWMRGLSYTGFRIGLYPTVRDYYAEKLKRRSVGVRGMDGTSEEEEENGTMSESENFALKLLAGATTGAIGSAVFNPIDIVRIRMQSQPYRALSLGSAAAAATASSAAARQKTFYPSTTRAFSMIAREEGVVKGLWRGVGVCVARASLLSGSQLGTYDAAKRYLLLHSEREEDDEIEKTTTAPSPFLFKEDGPPLHFTCAFISGVVAQTVTQPVDTLKTLAMSSNSGGGNKNSLSLAASVIRERGFFALYNGFWPAAMRQGPVMVLQMPIVEQLRRLCGLDYF</sequence>
<dbReference type="InterPro" id="IPR023395">
    <property type="entry name" value="MCP_dom_sf"/>
</dbReference>
<dbReference type="GO" id="GO:0016020">
    <property type="term" value="C:membrane"/>
    <property type="evidence" value="ECO:0007669"/>
    <property type="project" value="UniProtKB-SubCell"/>
</dbReference>
<comment type="subcellular location">
    <subcellularLocation>
        <location evidence="1">Membrane</location>
        <topology evidence="1">Multi-pass membrane protein</topology>
    </subcellularLocation>
</comment>
<dbReference type="InterPro" id="IPR050391">
    <property type="entry name" value="Mito_Metabolite_Transporter"/>
</dbReference>
<proteinExistence type="inferred from homology"/>
<dbReference type="GO" id="GO:0055085">
    <property type="term" value="P:transmembrane transport"/>
    <property type="evidence" value="ECO:0007669"/>
    <property type="project" value="InterPro"/>
</dbReference>
<dbReference type="PRINTS" id="PR00926">
    <property type="entry name" value="MITOCARRIER"/>
</dbReference>
<dbReference type="eggNOG" id="KOG0753">
    <property type="taxonomic scope" value="Eukaryota"/>
</dbReference>
<dbReference type="SUPFAM" id="SSF103506">
    <property type="entry name" value="Mitochondrial carrier"/>
    <property type="match status" value="1"/>
</dbReference>
<dbReference type="InterPro" id="IPR018108">
    <property type="entry name" value="MCP_transmembrane"/>
</dbReference>
<protein>
    <submittedName>
        <fullName evidence="10">Mitochondrial carrier family</fullName>
    </submittedName>
</protein>
<dbReference type="InterPro" id="IPR002067">
    <property type="entry name" value="MCP"/>
</dbReference>
<dbReference type="Pfam" id="PF00153">
    <property type="entry name" value="Mito_carr"/>
    <property type="match status" value="3"/>
</dbReference>
<dbReference type="Gene3D" id="1.50.40.10">
    <property type="entry name" value="Mitochondrial carrier domain"/>
    <property type="match status" value="1"/>
</dbReference>
<evidence type="ECO:0000256" key="6">
    <source>
        <dbReference type="ARBA" id="ARBA00022989"/>
    </source>
</evidence>
<dbReference type="EMBL" id="FO082277">
    <property type="protein sequence ID" value="CCO15162.1"/>
    <property type="molecule type" value="Genomic_DNA"/>
</dbReference>
<evidence type="ECO:0000256" key="1">
    <source>
        <dbReference type="ARBA" id="ARBA00004141"/>
    </source>
</evidence>
<evidence type="ECO:0000256" key="7">
    <source>
        <dbReference type="ARBA" id="ARBA00023136"/>
    </source>
</evidence>
<evidence type="ECO:0000256" key="8">
    <source>
        <dbReference type="PROSITE-ProRule" id="PRU00282"/>
    </source>
</evidence>
<dbReference type="Proteomes" id="UP000198341">
    <property type="component" value="Chromosome 2"/>
</dbReference>